<reference evidence="1 2" key="1">
    <citation type="submission" date="2019-03" db="EMBL/GenBank/DDBJ databases">
        <title>Single cell metagenomics reveals metabolic interactions within the superorganism composed of flagellate Streblomastix strix and complex community of Bacteroidetes bacteria on its surface.</title>
        <authorList>
            <person name="Treitli S.C."/>
            <person name="Kolisko M."/>
            <person name="Husnik F."/>
            <person name="Keeling P."/>
            <person name="Hampl V."/>
        </authorList>
    </citation>
    <scope>NUCLEOTIDE SEQUENCE [LARGE SCALE GENOMIC DNA]</scope>
    <source>
        <strain evidence="1">ST1C</strain>
    </source>
</reference>
<evidence type="ECO:0000313" key="2">
    <source>
        <dbReference type="Proteomes" id="UP000324800"/>
    </source>
</evidence>
<sequence>MDNPPILDYQFLPSGNFSIIRQDSLSEDQDITFITLDLAEPSLISQIFFYTPDKISNNDILSCEVFAFDSSDVIYTAGLQKLNCSMCRRPLNQNMKLDG</sequence>
<accession>A0A5J4WR07</accession>
<comment type="caution">
    <text evidence="1">The sequence shown here is derived from an EMBL/GenBank/DDBJ whole genome shotgun (WGS) entry which is preliminary data.</text>
</comment>
<evidence type="ECO:0000313" key="1">
    <source>
        <dbReference type="EMBL" id="KAA6397213.1"/>
    </source>
</evidence>
<dbReference type="EMBL" id="SNRW01001232">
    <property type="protein sequence ID" value="KAA6397213.1"/>
    <property type="molecule type" value="Genomic_DNA"/>
</dbReference>
<organism evidence="1 2">
    <name type="scientific">Streblomastix strix</name>
    <dbReference type="NCBI Taxonomy" id="222440"/>
    <lineage>
        <taxon>Eukaryota</taxon>
        <taxon>Metamonada</taxon>
        <taxon>Preaxostyla</taxon>
        <taxon>Oxymonadida</taxon>
        <taxon>Streblomastigidae</taxon>
        <taxon>Streblomastix</taxon>
    </lineage>
</organism>
<dbReference type="AlphaFoldDB" id="A0A5J4WR07"/>
<proteinExistence type="predicted"/>
<dbReference type="Proteomes" id="UP000324800">
    <property type="component" value="Unassembled WGS sequence"/>
</dbReference>
<protein>
    <submittedName>
        <fullName evidence="1">Uncharacterized protein</fullName>
    </submittedName>
</protein>
<name>A0A5J4WR07_9EUKA</name>
<gene>
    <name evidence="1" type="ORF">EZS28_007261</name>
</gene>